<reference evidence="1 2" key="1">
    <citation type="journal article" date="2021" name="Int. J. Syst. Evol. Microbiol.">
        <title>Reticulibacter mediterranei gen. nov., sp. nov., within the new family Reticulibacteraceae fam. nov., and Ktedonospora formicarum gen. nov., sp. nov., Ktedonobacter robiniae sp. nov., Dictyobacter formicarum sp. nov. and Dictyobacter arantiisoli sp. nov., belonging to the class Ktedonobacteria.</title>
        <authorList>
            <person name="Yabe S."/>
            <person name="Zheng Y."/>
            <person name="Wang C.M."/>
            <person name="Sakai Y."/>
            <person name="Abe K."/>
            <person name="Yokota A."/>
            <person name="Donadio S."/>
            <person name="Cavaletti L."/>
            <person name="Monciardini P."/>
        </authorList>
    </citation>
    <scope>NUCLEOTIDE SEQUENCE [LARGE SCALE GENOMIC DNA]</scope>
    <source>
        <strain evidence="1 2">SOSP1-9</strain>
    </source>
</reference>
<accession>A0ABQ3VE17</accession>
<comment type="caution">
    <text evidence="1">The sequence shown here is derived from an EMBL/GenBank/DDBJ whole genome shotgun (WGS) entry which is preliminary data.</text>
</comment>
<name>A0ABQ3VE17_9CHLR</name>
<dbReference type="EMBL" id="BNJJ01000004">
    <property type="protein sequence ID" value="GHO83741.1"/>
    <property type="molecule type" value="Genomic_DNA"/>
</dbReference>
<protein>
    <submittedName>
        <fullName evidence="1">Uncharacterized protein</fullName>
    </submittedName>
</protein>
<keyword evidence="2" id="KW-1185">Reference proteome</keyword>
<organism evidence="1 2">
    <name type="scientific">Dictyobacter formicarum</name>
    <dbReference type="NCBI Taxonomy" id="2778368"/>
    <lineage>
        <taxon>Bacteria</taxon>
        <taxon>Bacillati</taxon>
        <taxon>Chloroflexota</taxon>
        <taxon>Ktedonobacteria</taxon>
        <taxon>Ktedonobacterales</taxon>
        <taxon>Dictyobacteraceae</taxon>
        <taxon>Dictyobacter</taxon>
    </lineage>
</organism>
<dbReference type="Proteomes" id="UP000635565">
    <property type="component" value="Unassembled WGS sequence"/>
</dbReference>
<sequence length="53" mass="6282">MYELLHEHYKLLASQHNKEMNIEGIRIYRGFCVALVILELAVYENIVAANEYR</sequence>
<proteinExistence type="predicted"/>
<evidence type="ECO:0000313" key="1">
    <source>
        <dbReference type="EMBL" id="GHO83741.1"/>
    </source>
</evidence>
<gene>
    <name evidence="1" type="ORF">KSZ_17470</name>
</gene>
<evidence type="ECO:0000313" key="2">
    <source>
        <dbReference type="Proteomes" id="UP000635565"/>
    </source>
</evidence>